<feature type="coiled-coil region" evidence="1">
    <location>
        <begin position="205"/>
        <end position="232"/>
    </location>
</feature>
<name>A0AAV1VNC1_9STRA</name>
<dbReference type="PANTHER" id="PTHR31569">
    <property type="entry name" value="SWIM-TYPE DOMAIN-CONTAINING PROTEIN"/>
    <property type="match status" value="1"/>
</dbReference>
<dbReference type="InterPro" id="IPR052579">
    <property type="entry name" value="Zinc_finger_SWIM"/>
</dbReference>
<organism evidence="2 3">
    <name type="scientific">Peronospora matthiolae</name>
    <dbReference type="NCBI Taxonomy" id="2874970"/>
    <lineage>
        <taxon>Eukaryota</taxon>
        <taxon>Sar</taxon>
        <taxon>Stramenopiles</taxon>
        <taxon>Oomycota</taxon>
        <taxon>Peronosporomycetes</taxon>
        <taxon>Peronosporales</taxon>
        <taxon>Peronosporaceae</taxon>
        <taxon>Peronospora</taxon>
    </lineage>
</organism>
<protein>
    <submittedName>
        <fullName evidence="2">Uncharacterized protein</fullName>
    </submittedName>
</protein>
<evidence type="ECO:0000256" key="1">
    <source>
        <dbReference type="SAM" id="Coils"/>
    </source>
</evidence>
<dbReference type="Proteomes" id="UP001162060">
    <property type="component" value="Unassembled WGS sequence"/>
</dbReference>
<evidence type="ECO:0000313" key="3">
    <source>
        <dbReference type="Proteomes" id="UP001162060"/>
    </source>
</evidence>
<evidence type="ECO:0000313" key="2">
    <source>
        <dbReference type="EMBL" id="CAK7947801.1"/>
    </source>
</evidence>
<keyword evidence="1" id="KW-0175">Coiled coil</keyword>
<gene>
    <name evidence="2" type="ORF">PM001_LOCUS32951</name>
</gene>
<dbReference type="AlphaFoldDB" id="A0AAV1VNC1"/>
<reference evidence="2" key="1">
    <citation type="submission" date="2024-01" db="EMBL/GenBank/DDBJ databases">
        <authorList>
            <person name="Webb A."/>
        </authorList>
    </citation>
    <scope>NUCLEOTIDE SEQUENCE</scope>
    <source>
        <strain evidence="2">Pm1</strain>
    </source>
</reference>
<sequence>MTSSPPPSGALETHEGAPLDRRVFDSWHEFDAYMETYARRSFQLFRKRTSTSVKLRNRRVAERLMSDSKKAVPLSTESARMIPERYANYSLTLVCTHSGAYVSRGTGRRSRQDVRATHCNVQVNACLKLADPLTNRYQVNVTRALLTHNHRVDQETFLRYSNTRLKLSDELLSGVELLRKAGGKPKDVRKYIMEHSSCVPTPKDVQNILHRLRNQEDAARAAQAAAAAATAERKQVLDVQEVDCKSEADDVIVSSENEVLRDYRLASSAALVDGELHHTVDFMTQLSVSRAMGDAVSMLLADIPAAEFAAAFRVMEDAMNAVRDCRDKRGDIDTAMREGTATTSVDVSGSCDTSWVRGL</sequence>
<proteinExistence type="predicted"/>
<dbReference type="EMBL" id="CAKLBY020000387">
    <property type="protein sequence ID" value="CAK7947801.1"/>
    <property type="molecule type" value="Genomic_DNA"/>
</dbReference>
<dbReference type="PANTHER" id="PTHR31569:SF4">
    <property type="entry name" value="SWIM-TYPE DOMAIN-CONTAINING PROTEIN"/>
    <property type="match status" value="1"/>
</dbReference>
<accession>A0AAV1VNC1</accession>
<comment type="caution">
    <text evidence="2">The sequence shown here is derived from an EMBL/GenBank/DDBJ whole genome shotgun (WGS) entry which is preliminary data.</text>
</comment>